<accession>A0A8J4H437</accession>
<feature type="transmembrane region" description="Helical" evidence="3">
    <location>
        <begin position="12"/>
        <end position="30"/>
    </location>
</feature>
<feature type="region of interest" description="Disordered" evidence="2">
    <location>
        <begin position="322"/>
        <end position="352"/>
    </location>
</feature>
<dbReference type="PANTHER" id="PTHR33392:SF6">
    <property type="entry name" value="POLYISOPRENYL-TEICHOIC ACID--PEPTIDOGLYCAN TEICHOIC ACID TRANSFERASE TAGU"/>
    <property type="match status" value="1"/>
</dbReference>
<evidence type="ECO:0000313" key="6">
    <source>
        <dbReference type="Proteomes" id="UP000677918"/>
    </source>
</evidence>
<protein>
    <recommendedName>
        <fullName evidence="4">Cell envelope-related transcriptional attenuator domain-containing protein</fullName>
    </recommendedName>
</protein>
<evidence type="ECO:0000259" key="4">
    <source>
        <dbReference type="Pfam" id="PF03816"/>
    </source>
</evidence>
<evidence type="ECO:0000256" key="1">
    <source>
        <dbReference type="ARBA" id="ARBA00006068"/>
    </source>
</evidence>
<keyword evidence="3" id="KW-0472">Membrane</keyword>
<evidence type="ECO:0000313" key="5">
    <source>
        <dbReference type="EMBL" id="GIQ69166.1"/>
    </source>
</evidence>
<dbReference type="Gene3D" id="3.40.630.190">
    <property type="entry name" value="LCP protein"/>
    <property type="match status" value="1"/>
</dbReference>
<dbReference type="InterPro" id="IPR050922">
    <property type="entry name" value="LytR/CpsA/Psr_CW_biosynth"/>
</dbReference>
<dbReference type="RefSeq" id="WP_213411975.1">
    <property type="nucleotide sequence ID" value="NZ_BOVK01000025.1"/>
</dbReference>
<feature type="domain" description="Cell envelope-related transcriptional attenuator" evidence="4">
    <location>
        <begin position="91"/>
        <end position="240"/>
    </location>
</feature>
<organism evidence="5 6">
    <name type="scientific">Xylanibacillus composti</name>
    <dbReference type="NCBI Taxonomy" id="1572762"/>
    <lineage>
        <taxon>Bacteria</taxon>
        <taxon>Bacillati</taxon>
        <taxon>Bacillota</taxon>
        <taxon>Bacilli</taxon>
        <taxon>Bacillales</taxon>
        <taxon>Paenibacillaceae</taxon>
        <taxon>Xylanibacillus</taxon>
    </lineage>
</organism>
<dbReference type="Proteomes" id="UP000677918">
    <property type="component" value="Unassembled WGS sequence"/>
</dbReference>
<dbReference type="NCBIfam" id="TIGR00350">
    <property type="entry name" value="lytR_cpsA_psr"/>
    <property type="match status" value="1"/>
</dbReference>
<reference evidence="5" key="1">
    <citation type="submission" date="2021-04" db="EMBL/GenBank/DDBJ databases">
        <title>Draft genome sequence of Xylanibacillus composti strain K13.</title>
        <authorList>
            <person name="Uke A."/>
            <person name="Chhe C."/>
            <person name="Baramee S."/>
            <person name="Kosugi A."/>
        </authorList>
    </citation>
    <scope>NUCLEOTIDE SEQUENCE</scope>
    <source>
        <strain evidence="5">K13</strain>
    </source>
</reference>
<dbReference type="EMBL" id="BOVK01000025">
    <property type="protein sequence ID" value="GIQ69166.1"/>
    <property type="molecule type" value="Genomic_DNA"/>
</dbReference>
<comment type="similarity">
    <text evidence="1">Belongs to the LytR/CpsA/Psr (LCP) family.</text>
</comment>
<name>A0A8J4H437_9BACL</name>
<keyword evidence="3" id="KW-0812">Transmembrane</keyword>
<evidence type="ECO:0000256" key="2">
    <source>
        <dbReference type="SAM" id="MobiDB-lite"/>
    </source>
</evidence>
<dbReference type="InterPro" id="IPR004474">
    <property type="entry name" value="LytR_CpsA_psr"/>
</dbReference>
<keyword evidence="3" id="KW-1133">Transmembrane helix</keyword>
<keyword evidence="6" id="KW-1185">Reference proteome</keyword>
<evidence type="ECO:0000256" key="3">
    <source>
        <dbReference type="SAM" id="Phobius"/>
    </source>
</evidence>
<proteinExistence type="inferred from homology"/>
<dbReference type="PANTHER" id="PTHR33392">
    <property type="entry name" value="POLYISOPRENYL-TEICHOIC ACID--PEPTIDOGLYCAN TEICHOIC ACID TRANSFERASE TAGU"/>
    <property type="match status" value="1"/>
</dbReference>
<gene>
    <name evidence="5" type="ORF">XYCOK13_19900</name>
</gene>
<sequence>MNTFITKKRLIWAGSVLALALVLWVGYYVYSILSFGNNIQADREDSPFKQFHEEQDASDENQPPKWSGTERVNVLLLGGDDRGLAEGETPRSDTLMIASLDPVTKKAHLFSILRDSYVSIPDRGMDRINAALAYGGPELAMRTVSEWLDIPVQYYIYVDFQGFVKLIDAIGGIDFYVEKDMYYSSRADGPEYDINLKKGQQHMDGHTALQYVRFRYDALSDYARTERQRKFMTAVAKKMQSFSSILKLPNTLKAIEPYIETNLSLRDMWSLGDLGKSTNTSEIITAQLPPLELLREEKIGGADVVTSNPSAVKQYVQEKFAEANKVQEPEAADTDLSETAEPRTGQAAGTNE</sequence>
<dbReference type="AlphaFoldDB" id="A0A8J4H437"/>
<comment type="caution">
    <text evidence="5">The sequence shown here is derived from an EMBL/GenBank/DDBJ whole genome shotgun (WGS) entry which is preliminary data.</text>
</comment>
<dbReference type="Pfam" id="PF03816">
    <property type="entry name" value="LytR_cpsA_psr"/>
    <property type="match status" value="1"/>
</dbReference>